<dbReference type="AlphaFoldDB" id="B7J7J5"/>
<dbReference type="Proteomes" id="UP000001362">
    <property type="component" value="Chromosome"/>
</dbReference>
<dbReference type="HOGENOM" id="CLU_2420287_0_0_6"/>
<dbReference type="KEGG" id="afr:AFE_1020"/>
<dbReference type="STRING" id="243159.AFE_1020"/>
<accession>B7J7J5</accession>
<keyword evidence="3" id="KW-1185">Reference proteome</keyword>
<proteinExistence type="predicted"/>
<dbReference type="GeneID" id="65280327"/>
<gene>
    <name evidence="2" type="ordered locus">AFE_1020</name>
</gene>
<evidence type="ECO:0000313" key="2">
    <source>
        <dbReference type="EMBL" id="ACK79591.1"/>
    </source>
</evidence>
<feature type="compositionally biased region" description="Basic and acidic residues" evidence="1">
    <location>
        <begin position="73"/>
        <end position="91"/>
    </location>
</feature>
<dbReference type="PaxDb" id="243159-AFE_1020"/>
<dbReference type="RefSeq" id="WP_012606731.1">
    <property type="nucleotide sequence ID" value="NC_011761.1"/>
</dbReference>
<reference evidence="2 3" key="1">
    <citation type="journal article" date="2008" name="BMC Genomics">
        <title>Acidithiobacillus ferrooxidans metabolism: from genome sequence to industrial applications.</title>
        <authorList>
            <person name="Valdes J."/>
            <person name="Pedroso I."/>
            <person name="Quatrini R."/>
            <person name="Dodson R.J."/>
            <person name="Tettelin H."/>
            <person name="Blake R.II."/>
            <person name="Eisen J.A."/>
            <person name="Holmes D.S."/>
        </authorList>
    </citation>
    <scope>NUCLEOTIDE SEQUENCE [LARGE SCALE GENOMIC DNA]</scope>
    <source>
        <strain evidence="3">ATCC 23270 / DSM 14882 / CIP 104768 / NCIMB 8455</strain>
    </source>
</reference>
<dbReference type="EMBL" id="CP001219">
    <property type="protein sequence ID" value="ACK79591.1"/>
    <property type="molecule type" value="Genomic_DNA"/>
</dbReference>
<dbReference type="eggNOG" id="ENOG5031XJF">
    <property type="taxonomic scope" value="Bacteria"/>
</dbReference>
<protein>
    <submittedName>
        <fullName evidence="2">Uncharacterized protein</fullName>
    </submittedName>
</protein>
<evidence type="ECO:0000313" key="3">
    <source>
        <dbReference type="Proteomes" id="UP000001362"/>
    </source>
</evidence>
<feature type="region of interest" description="Disordered" evidence="1">
    <location>
        <begin position="61"/>
        <end position="91"/>
    </location>
</feature>
<evidence type="ECO:0000256" key="1">
    <source>
        <dbReference type="SAM" id="MobiDB-lite"/>
    </source>
</evidence>
<sequence length="91" mass="10219">MPSSAQQDDPEAIFESLAKEIGQCGQYYEIWEPRMIKAISSYLDTATPSPQIQAALWGKMGYGPDGPSPEDLAETRKQEAEAWEEIRRNTL</sequence>
<organism evidence="2 3">
    <name type="scientific">Acidithiobacillus ferrooxidans (strain ATCC 23270 / DSM 14882 / CIP 104768 / NCIMB 8455)</name>
    <name type="common">Ferrobacillus ferrooxidans (strain ATCC 23270)</name>
    <dbReference type="NCBI Taxonomy" id="243159"/>
    <lineage>
        <taxon>Bacteria</taxon>
        <taxon>Pseudomonadati</taxon>
        <taxon>Pseudomonadota</taxon>
        <taxon>Acidithiobacillia</taxon>
        <taxon>Acidithiobacillales</taxon>
        <taxon>Acidithiobacillaceae</taxon>
        <taxon>Acidithiobacillus</taxon>
    </lineage>
</organism>
<name>B7J7J5_ACIF2</name>